<dbReference type="EMBL" id="JBHSNC010000020">
    <property type="protein sequence ID" value="MFC5529110.1"/>
    <property type="molecule type" value="Genomic_DNA"/>
</dbReference>
<gene>
    <name evidence="14" type="ORF">ACFPQ4_06550</name>
</gene>
<evidence type="ECO:0000256" key="8">
    <source>
        <dbReference type="ARBA" id="ARBA00022833"/>
    </source>
</evidence>
<comment type="subcellular location">
    <subcellularLocation>
        <location evidence="2">Membrane</location>
        <topology evidence="2">Multi-pass membrane protein</topology>
    </subcellularLocation>
</comment>
<feature type="transmembrane region" description="Helical" evidence="12">
    <location>
        <begin position="7"/>
        <end position="25"/>
    </location>
</feature>
<keyword evidence="11 12" id="KW-0472">Membrane</keyword>
<comment type="caution">
    <text evidence="14">The sequence shown here is derived from an EMBL/GenBank/DDBJ whole genome shotgun (WGS) entry which is preliminary data.</text>
</comment>
<evidence type="ECO:0000256" key="9">
    <source>
        <dbReference type="ARBA" id="ARBA00022989"/>
    </source>
</evidence>
<evidence type="ECO:0000259" key="13">
    <source>
        <dbReference type="Pfam" id="PF02163"/>
    </source>
</evidence>
<comment type="similarity">
    <text evidence="3">Belongs to the peptidase M50B family.</text>
</comment>
<comment type="cofactor">
    <cofactor evidence="1">
        <name>Zn(2+)</name>
        <dbReference type="ChEBI" id="CHEBI:29105"/>
    </cofactor>
</comment>
<feature type="transmembrane region" description="Helical" evidence="12">
    <location>
        <begin position="77"/>
        <end position="95"/>
    </location>
</feature>
<keyword evidence="8" id="KW-0862">Zinc</keyword>
<dbReference type="Pfam" id="PF02163">
    <property type="entry name" value="Peptidase_M50"/>
    <property type="match status" value="1"/>
</dbReference>
<feature type="transmembrane region" description="Helical" evidence="12">
    <location>
        <begin position="169"/>
        <end position="202"/>
    </location>
</feature>
<dbReference type="PANTHER" id="PTHR39188:SF3">
    <property type="entry name" value="STAGE IV SPORULATION PROTEIN FB"/>
    <property type="match status" value="1"/>
</dbReference>
<evidence type="ECO:0000256" key="1">
    <source>
        <dbReference type="ARBA" id="ARBA00001947"/>
    </source>
</evidence>
<feature type="transmembrane region" description="Helical" evidence="12">
    <location>
        <begin position="350"/>
        <end position="368"/>
    </location>
</feature>
<evidence type="ECO:0000256" key="3">
    <source>
        <dbReference type="ARBA" id="ARBA00007931"/>
    </source>
</evidence>
<feature type="domain" description="Peptidase M50" evidence="13">
    <location>
        <begin position="54"/>
        <end position="127"/>
    </location>
</feature>
<evidence type="ECO:0000256" key="5">
    <source>
        <dbReference type="ARBA" id="ARBA00022692"/>
    </source>
</evidence>
<dbReference type="PANTHER" id="PTHR39188">
    <property type="entry name" value="MEMBRANE-ASSOCIATED ZINC METALLOPROTEASE M50B"/>
    <property type="match status" value="1"/>
</dbReference>
<dbReference type="RefSeq" id="WP_378110982.1">
    <property type="nucleotide sequence ID" value="NZ_JBHSNC010000020.1"/>
</dbReference>
<dbReference type="InterPro" id="IPR008915">
    <property type="entry name" value="Peptidase_M50"/>
</dbReference>
<proteinExistence type="inferred from homology"/>
<evidence type="ECO:0000256" key="4">
    <source>
        <dbReference type="ARBA" id="ARBA00022670"/>
    </source>
</evidence>
<evidence type="ECO:0000256" key="11">
    <source>
        <dbReference type="ARBA" id="ARBA00023136"/>
    </source>
</evidence>
<feature type="transmembrane region" description="Helical" evidence="12">
    <location>
        <begin position="45"/>
        <end position="65"/>
    </location>
</feature>
<keyword evidence="9 12" id="KW-1133">Transmembrane helix</keyword>
<keyword evidence="15" id="KW-1185">Reference proteome</keyword>
<organism evidence="14 15">
    <name type="scientific">Cohnella yongneupensis</name>
    <dbReference type="NCBI Taxonomy" id="425006"/>
    <lineage>
        <taxon>Bacteria</taxon>
        <taxon>Bacillati</taxon>
        <taxon>Bacillota</taxon>
        <taxon>Bacilli</taxon>
        <taxon>Bacillales</taxon>
        <taxon>Paenibacillaceae</taxon>
        <taxon>Cohnella</taxon>
    </lineage>
</organism>
<dbReference type="GO" id="GO:0008233">
    <property type="term" value="F:peptidase activity"/>
    <property type="evidence" value="ECO:0007669"/>
    <property type="project" value="UniProtKB-KW"/>
</dbReference>
<evidence type="ECO:0000313" key="14">
    <source>
        <dbReference type="EMBL" id="MFC5529110.1"/>
    </source>
</evidence>
<evidence type="ECO:0000256" key="6">
    <source>
        <dbReference type="ARBA" id="ARBA00022723"/>
    </source>
</evidence>
<keyword evidence="7" id="KW-0378">Hydrolase</keyword>
<dbReference type="GO" id="GO:0006508">
    <property type="term" value="P:proteolysis"/>
    <property type="evidence" value="ECO:0007669"/>
    <property type="project" value="UniProtKB-KW"/>
</dbReference>
<keyword evidence="10" id="KW-0482">Metalloprotease</keyword>
<reference evidence="15" key="1">
    <citation type="journal article" date="2019" name="Int. J. Syst. Evol. Microbiol.">
        <title>The Global Catalogue of Microorganisms (GCM) 10K type strain sequencing project: providing services to taxonomists for standard genome sequencing and annotation.</title>
        <authorList>
            <consortium name="The Broad Institute Genomics Platform"/>
            <consortium name="The Broad Institute Genome Sequencing Center for Infectious Disease"/>
            <person name="Wu L."/>
            <person name="Ma J."/>
        </authorList>
    </citation>
    <scope>NUCLEOTIDE SEQUENCE [LARGE SCALE GENOMIC DNA]</scope>
    <source>
        <strain evidence="15">CGMCC 1.18578</strain>
    </source>
</reference>
<dbReference type="Proteomes" id="UP001596108">
    <property type="component" value="Unassembled WGS sequence"/>
</dbReference>
<dbReference type="CDD" id="cd06160">
    <property type="entry name" value="S2P-M50_like_2"/>
    <property type="match status" value="1"/>
</dbReference>
<feature type="transmembrane region" description="Helical" evidence="12">
    <location>
        <begin position="134"/>
        <end position="154"/>
    </location>
</feature>
<keyword evidence="4 14" id="KW-0645">Protease</keyword>
<feature type="transmembrane region" description="Helical" evidence="12">
    <location>
        <begin position="107"/>
        <end position="127"/>
    </location>
</feature>
<protein>
    <submittedName>
        <fullName evidence="14">Site-2 protease family protein</fullName>
    </submittedName>
</protein>
<keyword evidence="6" id="KW-0479">Metal-binding</keyword>
<accession>A0ABW0QWB8</accession>
<evidence type="ECO:0000256" key="12">
    <source>
        <dbReference type="SAM" id="Phobius"/>
    </source>
</evidence>
<sequence>MKAKTRSTLTAIGVFLLAKVQWIYALLKWSKFGGTLISMAVSLSAYALFFGWKFAIAIVYLIFVHEMGHLVAARHKGIRTSPAVFIPFVGAMISMKEQPRDAATEAYLAYGGPLAGLISFLPAVWLYQSTGDPFWGLVIHMGAMLNLFNLLPISPLDGGRIVSVLSTKIWLVGLVVLLAIVVSTPASPIMYLILLIGAFSWWNRARESYRSDVLAYEKLKLEQFVAMVREWPKLTSTWALKMQLASEAEAAQRHAGEMRKWSIPFLHDKEKFSREKAAIDLRHVARTRELLLAWEHQPVLYEDNDPDRPVPSELLVQTRRKAESVIAQIEEEQTRNRTYYQSSASVKWKVLIAYVLLAAVLSAFMLYGNHIMELHPLDNA</sequence>
<evidence type="ECO:0000256" key="10">
    <source>
        <dbReference type="ARBA" id="ARBA00023049"/>
    </source>
</evidence>
<evidence type="ECO:0000256" key="7">
    <source>
        <dbReference type="ARBA" id="ARBA00022801"/>
    </source>
</evidence>
<keyword evidence="5 12" id="KW-0812">Transmembrane</keyword>
<name>A0ABW0QWB8_9BACL</name>
<evidence type="ECO:0000256" key="2">
    <source>
        <dbReference type="ARBA" id="ARBA00004141"/>
    </source>
</evidence>
<evidence type="ECO:0000313" key="15">
    <source>
        <dbReference type="Proteomes" id="UP001596108"/>
    </source>
</evidence>